<dbReference type="GO" id="GO:0004553">
    <property type="term" value="F:hydrolase activity, hydrolyzing O-glycosyl compounds"/>
    <property type="evidence" value="ECO:0007669"/>
    <property type="project" value="InterPro"/>
</dbReference>
<evidence type="ECO:0000256" key="1">
    <source>
        <dbReference type="ARBA" id="ARBA00007734"/>
    </source>
</evidence>
<dbReference type="AlphaFoldDB" id="A0A0J8GTF1"/>
<comment type="caution">
    <text evidence="5">The sequence shown here is derived from an EMBL/GenBank/DDBJ whole genome shotgun (WGS) entry which is preliminary data.</text>
</comment>
<dbReference type="STRING" id="1513271.XM47_16735"/>
<dbReference type="PANTHER" id="PTHR37423:SF5">
    <property type="entry name" value="SOLUBLE LYTIC MUREIN TRANSGLYCOSYLASE"/>
    <property type="match status" value="1"/>
</dbReference>
<dbReference type="InterPro" id="IPR008258">
    <property type="entry name" value="Transglycosylase_SLT_dom_1"/>
</dbReference>
<name>A0A0J8GTF1_9ALTE</name>
<evidence type="ECO:0000313" key="6">
    <source>
        <dbReference type="Proteomes" id="UP000037600"/>
    </source>
</evidence>
<dbReference type="InterPro" id="IPR008939">
    <property type="entry name" value="Lytic_TGlycosylase_superhlx_U"/>
</dbReference>
<dbReference type="Proteomes" id="UP000037600">
    <property type="component" value="Unassembled WGS sequence"/>
</dbReference>
<feature type="domain" description="Transglycosylase SLT" evidence="3">
    <location>
        <begin position="472"/>
        <end position="578"/>
    </location>
</feature>
<evidence type="ECO:0000259" key="4">
    <source>
        <dbReference type="Pfam" id="PF14718"/>
    </source>
</evidence>
<dbReference type="InterPro" id="IPR012289">
    <property type="entry name" value="Lytic_TGlycosylase_superhlx_L"/>
</dbReference>
<keyword evidence="6" id="KW-1185">Reference proteome</keyword>
<gene>
    <name evidence="5" type="ORF">XM47_16735</name>
</gene>
<dbReference type="PATRIC" id="fig|1513271.3.peg.3442"/>
<proteinExistence type="inferred from homology"/>
<dbReference type="Pfam" id="PF00760">
    <property type="entry name" value="Cucumo_coat"/>
    <property type="match status" value="1"/>
</dbReference>
<protein>
    <recommendedName>
        <fullName evidence="7">Lytic murein transglycosylase</fullName>
    </recommendedName>
</protein>
<dbReference type="InterPro" id="IPR037061">
    <property type="entry name" value="Lytic_TGlycoase_superhlx_L_sf"/>
</dbReference>
<sequence length="631" mass="72436">MLLVLIICFPLGAVELEAQRKLFVKAESAARSGKVSTYNKMLKQLADYPLAPYVELAYLSKHPYLSNKEKIRDFLALYQGTPLEWPLRAKWLEYLAKKNKPLLFINDFKPTSNAELNCQFLRSELAIGAKIKDISKQVEKLWVVGKSQPKACDPLFKQWKDAGLIEQSSIKNRIKLAADGGSHSLIPYLTKLLVSDSDKTWAKKWHRVRKNPAYITQISRFKSTEKDDIDIQYYGLKRLIWRDPDAAIKHWHTYAKQIKLSAAQIDQIKYTFALALASKQHEDAKIWLKQVPKHKIDNQIAHWHLATYLVAQDWIEVASLIQSLPESIVNQSIYQYWLSRAQDEIGVKHTAKDRLGKLAQSRHYYGFLAAAQVNSKPKLNHQGYPLNQLLVDKLAEAPGAKRAYEFLQLERHTSARREWNKFKLGLSKEEQAAAAYLASQWHWYDQALRGISQAGYHNDVEIRFPFAFADSFKTYSDKAGIDSTLAMAISRRESSFMSDANSSAGALGLMQLMPGTAKMLYGKRINKYKLFDANTNIKLGTQYIGQLIERLSDRVPLAIASYNAGYYRVKKWIPEDKPQPLDIWIETIPYKETREYVKAVLAYQQVYELMTQQPEYIFNDLVKQQVVKSAG</sequence>
<reference evidence="5 6" key="1">
    <citation type="submission" date="2015-04" db="EMBL/GenBank/DDBJ databases">
        <title>Draft Genome Sequence of the Novel Agar-Digesting Marine Bacterium Q1.</title>
        <authorList>
            <person name="Li Y."/>
            <person name="Li D."/>
            <person name="Chen G."/>
            <person name="Du Z."/>
        </authorList>
    </citation>
    <scope>NUCLEOTIDE SEQUENCE [LARGE SCALE GENOMIC DNA]</scope>
    <source>
        <strain evidence="5 6">Q1</strain>
    </source>
</reference>
<comment type="similarity">
    <text evidence="1">Belongs to the transglycosylase Slt family.</text>
</comment>
<dbReference type="InterPro" id="IPR023346">
    <property type="entry name" value="Lysozyme-like_dom_sf"/>
</dbReference>
<feature type="domain" description="Lytic transglycosylase superhelical linker" evidence="4">
    <location>
        <begin position="394"/>
        <end position="460"/>
    </location>
</feature>
<dbReference type="Gene3D" id="1.10.530.10">
    <property type="match status" value="1"/>
</dbReference>
<evidence type="ECO:0008006" key="7">
    <source>
        <dbReference type="Google" id="ProtNLM"/>
    </source>
</evidence>
<dbReference type="CDD" id="cd13401">
    <property type="entry name" value="Slt70-like"/>
    <property type="match status" value="1"/>
</dbReference>
<dbReference type="Pfam" id="PF01464">
    <property type="entry name" value="SLT"/>
    <property type="match status" value="1"/>
</dbReference>
<evidence type="ECO:0000256" key="2">
    <source>
        <dbReference type="ARBA" id="ARBA00022729"/>
    </source>
</evidence>
<dbReference type="Pfam" id="PF14718">
    <property type="entry name" value="SLT_L"/>
    <property type="match status" value="1"/>
</dbReference>
<keyword evidence="2" id="KW-0732">Signal</keyword>
<accession>A0A0J8GTF1</accession>
<organism evidence="5 6">
    <name type="scientific">Catenovulum maritimum</name>
    <dbReference type="NCBI Taxonomy" id="1513271"/>
    <lineage>
        <taxon>Bacteria</taxon>
        <taxon>Pseudomonadati</taxon>
        <taxon>Pseudomonadota</taxon>
        <taxon>Gammaproteobacteria</taxon>
        <taxon>Alteromonadales</taxon>
        <taxon>Alteromonadaceae</taxon>
        <taxon>Catenovulum</taxon>
    </lineage>
</organism>
<dbReference type="SUPFAM" id="SSF53955">
    <property type="entry name" value="Lysozyme-like"/>
    <property type="match status" value="1"/>
</dbReference>
<dbReference type="SUPFAM" id="SSF48435">
    <property type="entry name" value="Bacterial muramidases"/>
    <property type="match status" value="1"/>
</dbReference>
<dbReference type="GO" id="GO:0042597">
    <property type="term" value="C:periplasmic space"/>
    <property type="evidence" value="ECO:0007669"/>
    <property type="project" value="InterPro"/>
</dbReference>
<dbReference type="EMBL" id="LAZL01000035">
    <property type="protein sequence ID" value="KMT63988.1"/>
    <property type="molecule type" value="Genomic_DNA"/>
</dbReference>
<dbReference type="Gene3D" id="1.25.20.10">
    <property type="entry name" value="Bacterial muramidases"/>
    <property type="match status" value="1"/>
</dbReference>
<dbReference type="PANTHER" id="PTHR37423">
    <property type="entry name" value="SOLUBLE LYTIC MUREIN TRANSGLYCOSYLASE-RELATED"/>
    <property type="match status" value="1"/>
</dbReference>
<dbReference type="Gene3D" id="1.10.1240.20">
    <property type="entry name" value="Lytic transglycosylase, superhelical linker domain"/>
    <property type="match status" value="1"/>
</dbReference>
<evidence type="ECO:0000313" key="5">
    <source>
        <dbReference type="EMBL" id="KMT63988.1"/>
    </source>
</evidence>
<evidence type="ECO:0000259" key="3">
    <source>
        <dbReference type="Pfam" id="PF01464"/>
    </source>
</evidence>